<evidence type="ECO:0000256" key="7">
    <source>
        <dbReference type="SAM" id="MobiDB-lite"/>
    </source>
</evidence>
<evidence type="ECO:0008006" key="11">
    <source>
        <dbReference type="Google" id="ProtNLM"/>
    </source>
</evidence>
<protein>
    <recommendedName>
        <fullName evidence="11">Cell cycle control protein 50A</fullName>
    </recommendedName>
</protein>
<dbReference type="OrthoDB" id="340608at2759"/>
<dbReference type="EMBL" id="CAJVCH010118041">
    <property type="protein sequence ID" value="CAG7725144.1"/>
    <property type="molecule type" value="Genomic_DNA"/>
</dbReference>
<comment type="similarity">
    <text evidence="2 6">Belongs to the CDC50/LEM3 family.</text>
</comment>
<feature type="region of interest" description="Disordered" evidence="7">
    <location>
        <begin position="1"/>
        <end position="30"/>
    </location>
</feature>
<dbReference type="GO" id="GO:0005783">
    <property type="term" value="C:endoplasmic reticulum"/>
    <property type="evidence" value="ECO:0007669"/>
    <property type="project" value="TreeGrafter"/>
</dbReference>
<dbReference type="PANTHER" id="PTHR10926">
    <property type="entry name" value="CELL CYCLE CONTROL PROTEIN 50"/>
    <property type="match status" value="1"/>
</dbReference>
<feature type="transmembrane region" description="Helical" evidence="8">
    <location>
        <begin position="61"/>
        <end position="81"/>
    </location>
</feature>
<dbReference type="GO" id="GO:0005794">
    <property type="term" value="C:Golgi apparatus"/>
    <property type="evidence" value="ECO:0007669"/>
    <property type="project" value="TreeGrafter"/>
</dbReference>
<reference evidence="9" key="1">
    <citation type="submission" date="2021-06" db="EMBL/GenBank/DDBJ databases">
        <authorList>
            <person name="Hodson N. C."/>
            <person name="Mongue J. A."/>
            <person name="Jaron S. K."/>
        </authorList>
    </citation>
    <scope>NUCLEOTIDE SEQUENCE</scope>
</reference>
<dbReference type="PIRSF" id="PIRSF015840">
    <property type="entry name" value="DUF284_TM_euk"/>
    <property type="match status" value="1"/>
</dbReference>
<keyword evidence="3 8" id="KW-0812">Transmembrane</keyword>
<keyword evidence="4 8" id="KW-1133">Transmembrane helix</keyword>
<dbReference type="AlphaFoldDB" id="A0A8J2JRJ4"/>
<dbReference type="Proteomes" id="UP000708208">
    <property type="component" value="Unassembled WGS sequence"/>
</dbReference>
<accession>A0A8J2JRJ4</accession>
<feature type="compositionally biased region" description="Polar residues" evidence="7">
    <location>
        <begin position="1"/>
        <end position="11"/>
    </location>
</feature>
<evidence type="ECO:0000313" key="10">
    <source>
        <dbReference type="Proteomes" id="UP000708208"/>
    </source>
</evidence>
<evidence type="ECO:0000256" key="6">
    <source>
        <dbReference type="PIRNR" id="PIRNR015840"/>
    </source>
</evidence>
<evidence type="ECO:0000256" key="2">
    <source>
        <dbReference type="ARBA" id="ARBA00009457"/>
    </source>
</evidence>
<sequence length="395" mass="45398">MSTVDSDQTATPLAESNGHRSYSSIPDLKESKSKKKKRTWLGDFQQQTFHSWRPIYTAQTVSLALFVFGIIFIPVGAYLLVLSERVQEIQIPYEDCSNTLQGEDFNRSCAEVINSTEIALIKSCKCRLAFNVSQEMKGTVYVYYALTNFFQNHRLYLPSRDNSQLKGDWGTVEKPNNPSRECRPYVREDLEEGSNQTEGRIYLPCGAIANSMFSDQINVLYKQPGQTIEVPLNRTGISWKTDQEHKFGNPEWFSETNFSDPEVRKKFAKPPAWRKSLWELDPENPDNNGMNNEDFIVWMRVAALPNFRKLFRILNRYSPERPEFADGMPLGEYTLEIDYAFPVTGFGGTKSIIFTTQSSLGLPNRFLGATVPHRLMMVERLYRLVKLIERRNICG</sequence>
<comment type="caution">
    <text evidence="9">The sequence shown here is derived from an EMBL/GenBank/DDBJ whole genome shotgun (WGS) entry which is preliminary data.</text>
</comment>
<keyword evidence="5 6" id="KW-0472">Membrane</keyword>
<evidence type="ECO:0000256" key="5">
    <source>
        <dbReference type="ARBA" id="ARBA00023136"/>
    </source>
</evidence>
<gene>
    <name evidence="9" type="ORF">AFUS01_LOCUS14120</name>
</gene>
<evidence type="ECO:0000313" key="9">
    <source>
        <dbReference type="EMBL" id="CAG7725144.1"/>
    </source>
</evidence>
<evidence type="ECO:0000256" key="1">
    <source>
        <dbReference type="ARBA" id="ARBA00004141"/>
    </source>
</evidence>
<dbReference type="Pfam" id="PF03381">
    <property type="entry name" value="CDC50"/>
    <property type="match status" value="1"/>
</dbReference>
<proteinExistence type="inferred from homology"/>
<evidence type="ECO:0000256" key="8">
    <source>
        <dbReference type="SAM" id="Phobius"/>
    </source>
</evidence>
<evidence type="ECO:0000256" key="4">
    <source>
        <dbReference type="ARBA" id="ARBA00022989"/>
    </source>
</evidence>
<dbReference type="GO" id="GO:0005886">
    <property type="term" value="C:plasma membrane"/>
    <property type="evidence" value="ECO:0007669"/>
    <property type="project" value="TreeGrafter"/>
</dbReference>
<name>A0A8J2JRJ4_9HEXA</name>
<organism evidence="9 10">
    <name type="scientific">Allacma fusca</name>
    <dbReference type="NCBI Taxonomy" id="39272"/>
    <lineage>
        <taxon>Eukaryota</taxon>
        <taxon>Metazoa</taxon>
        <taxon>Ecdysozoa</taxon>
        <taxon>Arthropoda</taxon>
        <taxon>Hexapoda</taxon>
        <taxon>Collembola</taxon>
        <taxon>Symphypleona</taxon>
        <taxon>Sminthuridae</taxon>
        <taxon>Allacma</taxon>
    </lineage>
</organism>
<dbReference type="InterPro" id="IPR005045">
    <property type="entry name" value="CDC50/LEM3_fam"/>
</dbReference>
<comment type="subcellular location">
    <subcellularLocation>
        <location evidence="1">Membrane</location>
        <topology evidence="1">Multi-pass membrane protein</topology>
    </subcellularLocation>
</comment>
<dbReference type="PANTHER" id="PTHR10926:SF0">
    <property type="entry name" value="CDC50, ISOFORM A"/>
    <property type="match status" value="1"/>
</dbReference>
<evidence type="ECO:0000256" key="3">
    <source>
        <dbReference type="ARBA" id="ARBA00022692"/>
    </source>
</evidence>
<keyword evidence="10" id="KW-1185">Reference proteome</keyword>